<dbReference type="OrthoDB" id="515401at2759"/>
<keyword evidence="1" id="KW-0863">Zinc-finger</keyword>
<dbReference type="InterPro" id="IPR000679">
    <property type="entry name" value="Znf_GATA"/>
</dbReference>
<dbReference type="InParanoid" id="F0ZGF0"/>
<feature type="region of interest" description="Disordered" evidence="2">
    <location>
        <begin position="1"/>
        <end position="26"/>
    </location>
</feature>
<accession>F0ZGF0</accession>
<dbReference type="InterPro" id="IPR013088">
    <property type="entry name" value="Znf_NHR/GATA"/>
</dbReference>
<feature type="compositionally biased region" description="Low complexity" evidence="2">
    <location>
        <begin position="1"/>
        <end position="11"/>
    </location>
</feature>
<keyword evidence="5" id="KW-1185">Reference proteome</keyword>
<feature type="domain" description="GATA-type" evidence="3">
    <location>
        <begin position="37"/>
        <end position="66"/>
    </location>
</feature>
<dbReference type="GO" id="GO:0043565">
    <property type="term" value="F:sequence-specific DNA binding"/>
    <property type="evidence" value="ECO:0007669"/>
    <property type="project" value="InterPro"/>
</dbReference>
<evidence type="ECO:0000256" key="1">
    <source>
        <dbReference type="PROSITE-ProRule" id="PRU00094"/>
    </source>
</evidence>
<name>F0ZGF0_DICPU</name>
<dbReference type="Gene3D" id="3.30.50.10">
    <property type="entry name" value="Erythroid Transcription Factor GATA-1, subunit A"/>
    <property type="match status" value="1"/>
</dbReference>
<dbReference type="EMBL" id="GL871011">
    <property type="protein sequence ID" value="EGC36982.1"/>
    <property type="molecule type" value="Genomic_DNA"/>
</dbReference>
<dbReference type="Proteomes" id="UP000001064">
    <property type="component" value="Unassembled WGS sequence"/>
</dbReference>
<keyword evidence="1" id="KW-0479">Metal-binding</keyword>
<dbReference type="RefSeq" id="XP_003286479.1">
    <property type="nucleotide sequence ID" value="XM_003286431.1"/>
</dbReference>
<evidence type="ECO:0000313" key="4">
    <source>
        <dbReference type="EMBL" id="EGC36982.1"/>
    </source>
</evidence>
<evidence type="ECO:0000259" key="3">
    <source>
        <dbReference type="PROSITE" id="PS50114"/>
    </source>
</evidence>
<reference evidence="5" key="1">
    <citation type="journal article" date="2011" name="Genome Biol.">
        <title>Comparative genomics of the social amoebae Dictyostelium discoideum and Dictyostelium purpureum.</title>
        <authorList>
            <consortium name="US DOE Joint Genome Institute (JGI-PGF)"/>
            <person name="Sucgang R."/>
            <person name="Kuo A."/>
            <person name="Tian X."/>
            <person name="Salerno W."/>
            <person name="Parikh A."/>
            <person name="Feasley C.L."/>
            <person name="Dalin E."/>
            <person name="Tu H."/>
            <person name="Huang E."/>
            <person name="Barry K."/>
            <person name="Lindquist E."/>
            <person name="Shapiro H."/>
            <person name="Bruce D."/>
            <person name="Schmutz J."/>
            <person name="Salamov A."/>
            <person name="Fey P."/>
            <person name="Gaudet P."/>
            <person name="Anjard C."/>
            <person name="Babu M.M."/>
            <person name="Basu S."/>
            <person name="Bushmanova Y."/>
            <person name="van der Wel H."/>
            <person name="Katoh-Kurasawa M."/>
            <person name="Dinh C."/>
            <person name="Coutinho P.M."/>
            <person name="Saito T."/>
            <person name="Elias M."/>
            <person name="Schaap P."/>
            <person name="Kay R.R."/>
            <person name="Henrissat B."/>
            <person name="Eichinger L."/>
            <person name="Rivero F."/>
            <person name="Putnam N.H."/>
            <person name="West C.M."/>
            <person name="Loomis W.F."/>
            <person name="Chisholm R.L."/>
            <person name="Shaulsky G."/>
            <person name="Strassmann J.E."/>
            <person name="Queller D.C."/>
            <person name="Kuspa A."/>
            <person name="Grigoriev I.V."/>
        </authorList>
    </citation>
    <scope>NUCLEOTIDE SEQUENCE [LARGE SCALE GENOMIC DNA]</scope>
    <source>
        <strain evidence="5">QSDP1</strain>
    </source>
</reference>
<proteinExistence type="predicted"/>
<evidence type="ECO:0000256" key="2">
    <source>
        <dbReference type="SAM" id="MobiDB-lite"/>
    </source>
</evidence>
<dbReference type="PROSITE" id="PS50114">
    <property type="entry name" value="GATA_ZN_FINGER_2"/>
    <property type="match status" value="1"/>
</dbReference>
<protein>
    <recommendedName>
        <fullName evidence="3">GATA-type domain-containing protein</fullName>
    </recommendedName>
</protein>
<dbReference type="Pfam" id="PF00320">
    <property type="entry name" value="GATA"/>
    <property type="match status" value="1"/>
</dbReference>
<keyword evidence="1" id="KW-0862">Zinc</keyword>
<dbReference type="SUPFAM" id="SSF57716">
    <property type="entry name" value="Glucocorticoid receptor-like (DNA-binding domain)"/>
    <property type="match status" value="1"/>
</dbReference>
<sequence>MVKSNKNLKNYSLKEENSESSEVRKVGRPKAPLDRFCLRCKVTSTGVWRKGPDNCYLCNACGQQYKKLSNYFNEYKGDIIYLMHPNPFPKVTSIFMLEPDLSIIEIREKLLEIFKAMKENSGTFTIIIKKFILVFNGYSFFLSNK</sequence>
<dbReference type="AlphaFoldDB" id="F0ZGF0"/>
<dbReference type="GO" id="GO:0006355">
    <property type="term" value="P:regulation of DNA-templated transcription"/>
    <property type="evidence" value="ECO:0007669"/>
    <property type="project" value="InterPro"/>
</dbReference>
<dbReference type="SMART" id="SM00401">
    <property type="entry name" value="ZnF_GATA"/>
    <property type="match status" value="1"/>
</dbReference>
<dbReference type="GO" id="GO:0008270">
    <property type="term" value="F:zinc ion binding"/>
    <property type="evidence" value="ECO:0007669"/>
    <property type="project" value="UniProtKB-KW"/>
</dbReference>
<dbReference type="VEuPathDB" id="AmoebaDB:DICPUDRAFT_77372"/>
<dbReference type="KEGG" id="dpp:DICPUDRAFT_77372"/>
<dbReference type="GeneID" id="10503892"/>
<feature type="compositionally biased region" description="Basic and acidic residues" evidence="2">
    <location>
        <begin position="12"/>
        <end position="26"/>
    </location>
</feature>
<organism evidence="4 5">
    <name type="scientific">Dictyostelium purpureum</name>
    <name type="common">Slime mold</name>
    <dbReference type="NCBI Taxonomy" id="5786"/>
    <lineage>
        <taxon>Eukaryota</taxon>
        <taxon>Amoebozoa</taxon>
        <taxon>Evosea</taxon>
        <taxon>Eumycetozoa</taxon>
        <taxon>Dictyostelia</taxon>
        <taxon>Dictyosteliales</taxon>
        <taxon>Dictyosteliaceae</taxon>
        <taxon>Dictyostelium</taxon>
    </lineage>
</organism>
<evidence type="ECO:0000313" key="5">
    <source>
        <dbReference type="Proteomes" id="UP000001064"/>
    </source>
</evidence>
<gene>
    <name evidence="4" type="ORF">DICPUDRAFT_77372</name>
</gene>